<proteinExistence type="predicted"/>
<evidence type="ECO:0000256" key="1">
    <source>
        <dbReference type="SAM" id="Phobius"/>
    </source>
</evidence>
<keyword evidence="1" id="KW-1133">Transmembrane helix</keyword>
<accession>X1LUY3</accession>
<gene>
    <name evidence="2" type="ORF">S06H3_23676</name>
</gene>
<name>X1LUY3_9ZZZZ</name>
<keyword evidence="1" id="KW-0812">Transmembrane</keyword>
<keyword evidence="1" id="KW-0472">Membrane</keyword>
<protein>
    <submittedName>
        <fullName evidence="2">Uncharacterized protein</fullName>
    </submittedName>
</protein>
<dbReference type="AlphaFoldDB" id="X1LUY3"/>
<organism evidence="2">
    <name type="scientific">marine sediment metagenome</name>
    <dbReference type="NCBI Taxonomy" id="412755"/>
    <lineage>
        <taxon>unclassified sequences</taxon>
        <taxon>metagenomes</taxon>
        <taxon>ecological metagenomes</taxon>
    </lineage>
</organism>
<reference evidence="2" key="1">
    <citation type="journal article" date="2014" name="Front. Microbiol.">
        <title>High frequency of phylogenetically diverse reductive dehalogenase-homologous genes in deep subseafloor sedimentary metagenomes.</title>
        <authorList>
            <person name="Kawai M."/>
            <person name="Futagami T."/>
            <person name="Toyoda A."/>
            <person name="Takaki Y."/>
            <person name="Nishi S."/>
            <person name="Hori S."/>
            <person name="Arai W."/>
            <person name="Tsubouchi T."/>
            <person name="Morono Y."/>
            <person name="Uchiyama I."/>
            <person name="Ito T."/>
            <person name="Fujiyama A."/>
            <person name="Inagaki F."/>
            <person name="Takami H."/>
        </authorList>
    </citation>
    <scope>NUCLEOTIDE SEQUENCE</scope>
    <source>
        <strain evidence="2">Expedition CK06-06</strain>
    </source>
</reference>
<comment type="caution">
    <text evidence="2">The sequence shown here is derived from an EMBL/GenBank/DDBJ whole genome shotgun (WGS) entry which is preliminary data.</text>
</comment>
<sequence length="93" mass="10675">MAEIKVEKIFERDKGWEFDVEVIECDSKTQHRVTINRAFYENLGTDTTPEKVVENTSISYFGFRYSTVSISTSVVPATFLVFFLNFSGSMTKI</sequence>
<feature type="transmembrane region" description="Helical" evidence="1">
    <location>
        <begin position="65"/>
        <end position="86"/>
    </location>
</feature>
<dbReference type="EMBL" id="BARV01012929">
    <property type="protein sequence ID" value="GAI09611.1"/>
    <property type="molecule type" value="Genomic_DNA"/>
</dbReference>
<evidence type="ECO:0000313" key="2">
    <source>
        <dbReference type="EMBL" id="GAI09611.1"/>
    </source>
</evidence>